<organism evidence="2 3">
    <name type="scientific">Carpinus fangiana</name>
    <dbReference type="NCBI Taxonomy" id="176857"/>
    <lineage>
        <taxon>Eukaryota</taxon>
        <taxon>Viridiplantae</taxon>
        <taxon>Streptophyta</taxon>
        <taxon>Embryophyta</taxon>
        <taxon>Tracheophyta</taxon>
        <taxon>Spermatophyta</taxon>
        <taxon>Magnoliopsida</taxon>
        <taxon>eudicotyledons</taxon>
        <taxon>Gunneridae</taxon>
        <taxon>Pentapetalae</taxon>
        <taxon>rosids</taxon>
        <taxon>fabids</taxon>
        <taxon>Fagales</taxon>
        <taxon>Betulaceae</taxon>
        <taxon>Carpinus</taxon>
    </lineage>
</organism>
<reference evidence="2 3" key="1">
    <citation type="submission" date="2019-06" db="EMBL/GenBank/DDBJ databases">
        <title>A chromosomal-level reference genome of Carpinus fangiana (Coryloideae, Betulaceae).</title>
        <authorList>
            <person name="Yang X."/>
            <person name="Wang Z."/>
            <person name="Zhang L."/>
            <person name="Hao G."/>
            <person name="Liu J."/>
            <person name="Yang Y."/>
        </authorList>
    </citation>
    <scope>NUCLEOTIDE SEQUENCE [LARGE SCALE GENOMIC DNA]</scope>
    <source>
        <strain evidence="2">Cfa_2016G</strain>
        <tissue evidence="2">Leaf</tissue>
    </source>
</reference>
<evidence type="ECO:0000313" key="3">
    <source>
        <dbReference type="Proteomes" id="UP000327013"/>
    </source>
</evidence>
<dbReference type="AlphaFoldDB" id="A0A5N6QHJ6"/>
<gene>
    <name evidence="2" type="ORF">FH972_002236</name>
</gene>
<dbReference type="EMBL" id="CM017321">
    <property type="protein sequence ID" value="KAE7997620.1"/>
    <property type="molecule type" value="Genomic_DNA"/>
</dbReference>
<sequence>MSCGEEISEDAINDPGIKLYSFLLDWSCSDRTKAVVESSCVENLGETQKSSTLGDRNESMTTTSCARPKNGRRPILQSKRK</sequence>
<evidence type="ECO:0000256" key="1">
    <source>
        <dbReference type="SAM" id="MobiDB-lite"/>
    </source>
</evidence>
<evidence type="ECO:0000313" key="2">
    <source>
        <dbReference type="EMBL" id="KAE7997620.1"/>
    </source>
</evidence>
<protein>
    <submittedName>
        <fullName evidence="2">Uncharacterized protein</fullName>
    </submittedName>
</protein>
<dbReference type="Proteomes" id="UP000327013">
    <property type="component" value="Chromosome 1"/>
</dbReference>
<feature type="compositionally biased region" description="Polar residues" evidence="1">
    <location>
        <begin position="45"/>
        <end position="65"/>
    </location>
</feature>
<keyword evidence="3" id="KW-1185">Reference proteome</keyword>
<feature type="region of interest" description="Disordered" evidence="1">
    <location>
        <begin position="44"/>
        <end position="81"/>
    </location>
</feature>
<accession>A0A5N6QHJ6</accession>
<proteinExistence type="predicted"/>
<name>A0A5N6QHJ6_9ROSI</name>